<sequence>MTNAFKKFIEDFKKDFNEQLNVSKNIRDEALESAVKDGSRKLWRGDRDPWKDLHEVQMSLIDTFEQDAWKRGEYKRDALGQNAAHMFIYLENGMRKLNLRVRRHFISGARALGKKFKEFGEWLGLVAQDFKDYFTEKGMQAIGSALEGINKLSQRFNDIAQGRAGSRQR</sequence>
<dbReference type="Proteomes" id="UP000241762">
    <property type="component" value="Chromosome"/>
</dbReference>
<dbReference type="AlphaFoldDB" id="A0A2P1P8V6"/>
<evidence type="ECO:0000313" key="1">
    <source>
        <dbReference type="EMBL" id="AVP87702.1"/>
    </source>
</evidence>
<reference evidence="1 2" key="1">
    <citation type="submission" date="2018-03" db="EMBL/GenBank/DDBJ databases">
        <title>A gene transfer event suggests a long-term partnership between eustigmatophyte algae and a novel lineage of endosymbiotic bacteria.</title>
        <authorList>
            <person name="Yurchenko T."/>
            <person name="Sevcikova T."/>
            <person name="Pribyl P."/>
            <person name="El Karkouri K."/>
            <person name="Klimes V."/>
            <person name="Amaral R."/>
            <person name="Zbrankova V."/>
            <person name="Kim E."/>
            <person name="Raoult D."/>
            <person name="Santos L.M.A."/>
            <person name="Elias M."/>
        </authorList>
    </citation>
    <scope>NUCLEOTIDE SEQUENCE [LARGE SCALE GENOMIC DNA]</scope>
    <source>
        <strain evidence="1">CCALA 838</strain>
    </source>
</reference>
<evidence type="ECO:0000313" key="2">
    <source>
        <dbReference type="Proteomes" id="UP000241762"/>
    </source>
</evidence>
<accession>A0A2P1P8V6</accession>
<dbReference type="EMBL" id="CP027845">
    <property type="protein sequence ID" value="AVP87702.1"/>
    <property type="molecule type" value="Genomic_DNA"/>
</dbReference>
<protein>
    <submittedName>
        <fullName evidence="1">Uncharacterized protein</fullName>
    </submittedName>
</protein>
<dbReference type="RefSeq" id="WP_106874554.1">
    <property type="nucleotide sequence ID" value="NZ_CP027845.1"/>
</dbReference>
<gene>
    <name evidence="1" type="ORF">phytr_7660</name>
</gene>
<organism evidence="1 2">
    <name type="scientific">Candidatus Phycorickettsia trachydisci</name>
    <dbReference type="NCBI Taxonomy" id="2115978"/>
    <lineage>
        <taxon>Bacteria</taxon>
        <taxon>Pseudomonadati</taxon>
        <taxon>Pseudomonadota</taxon>
        <taxon>Alphaproteobacteria</taxon>
        <taxon>Rickettsiales</taxon>
        <taxon>Rickettsiaceae</taxon>
        <taxon>Candidatus Phycorickettsia</taxon>
    </lineage>
</organism>
<name>A0A2P1P8V6_9RICK</name>
<keyword evidence="2" id="KW-1185">Reference proteome</keyword>
<dbReference type="KEGG" id="ptc:phytr_7660"/>
<proteinExistence type="predicted"/>